<dbReference type="eggNOG" id="COG4166">
    <property type="taxonomic scope" value="Bacteria"/>
</dbReference>
<evidence type="ECO:0000256" key="2">
    <source>
        <dbReference type="ARBA" id="ARBA00005695"/>
    </source>
</evidence>
<evidence type="ECO:0000256" key="1">
    <source>
        <dbReference type="ARBA" id="ARBA00004193"/>
    </source>
</evidence>
<dbReference type="Proteomes" id="UP000000417">
    <property type="component" value="Chromosome"/>
</dbReference>
<protein>
    <submittedName>
        <fullName evidence="7">Oligopeptide ABC transporter substrate-binding protein</fullName>
    </submittedName>
</protein>
<dbReference type="SUPFAM" id="SSF53850">
    <property type="entry name" value="Periplasmic binding protein-like II"/>
    <property type="match status" value="1"/>
</dbReference>
<dbReference type="STRING" id="292459.STH1043"/>
<keyword evidence="3" id="KW-0813">Transport</keyword>
<sequence length="119" mass="13036">MRRFVAGMLAVLMLAAVGCSGRSSSGSQEMVIRMNIGTNPPSLDPRVTTGLPESHVEIALFEGLMRLDEKGNAIPGAAERYEVNDDATVFTFYLRDGLKWSNGDPLTAEDFVWTWKSVP</sequence>
<dbReference type="PROSITE" id="PS01040">
    <property type="entry name" value="SBP_BACTERIAL_5"/>
    <property type="match status" value="1"/>
</dbReference>
<dbReference type="PANTHER" id="PTHR30290">
    <property type="entry name" value="PERIPLASMIC BINDING COMPONENT OF ABC TRANSPORTER"/>
    <property type="match status" value="1"/>
</dbReference>
<dbReference type="OrthoDB" id="9801912at2"/>
<keyword evidence="4 5" id="KW-0732">Signal</keyword>
<dbReference type="InterPro" id="IPR023765">
    <property type="entry name" value="SBP_5_CS"/>
</dbReference>
<feature type="chain" id="PRO_5039199472" evidence="5">
    <location>
        <begin position="22"/>
        <end position="119"/>
    </location>
</feature>
<evidence type="ECO:0000256" key="4">
    <source>
        <dbReference type="ARBA" id="ARBA00022729"/>
    </source>
</evidence>
<dbReference type="AlphaFoldDB" id="Q67QL5"/>
<dbReference type="InterPro" id="IPR039424">
    <property type="entry name" value="SBP_5"/>
</dbReference>
<dbReference type="Gene3D" id="3.40.190.10">
    <property type="entry name" value="Periplasmic binding protein-like II"/>
    <property type="match status" value="1"/>
</dbReference>
<dbReference type="HOGENOM" id="CLU_2060230_0_0_9"/>
<feature type="domain" description="Solute-binding protein family 5" evidence="6">
    <location>
        <begin position="74"/>
        <end position="117"/>
    </location>
</feature>
<dbReference type="Gene3D" id="3.90.76.10">
    <property type="entry name" value="Dipeptide-binding Protein, Domain 1"/>
    <property type="match status" value="1"/>
</dbReference>
<gene>
    <name evidence="7" type="ordered locus">STH1043</name>
</gene>
<dbReference type="PANTHER" id="PTHR30290:SF10">
    <property type="entry name" value="PERIPLASMIC OLIGOPEPTIDE-BINDING PROTEIN-RELATED"/>
    <property type="match status" value="1"/>
</dbReference>
<comment type="similarity">
    <text evidence="2">Belongs to the bacterial solute-binding protein 5 family.</text>
</comment>
<dbReference type="InterPro" id="IPR000914">
    <property type="entry name" value="SBP_5_dom"/>
</dbReference>
<keyword evidence="8" id="KW-1185">Reference proteome</keyword>
<dbReference type="KEGG" id="sth:STH1043"/>
<comment type="subcellular location">
    <subcellularLocation>
        <location evidence="1">Cell membrane</location>
        <topology evidence="1">Lipid-anchor</topology>
    </subcellularLocation>
</comment>
<dbReference type="GO" id="GO:1904680">
    <property type="term" value="F:peptide transmembrane transporter activity"/>
    <property type="evidence" value="ECO:0007669"/>
    <property type="project" value="TreeGrafter"/>
</dbReference>
<proteinExistence type="inferred from homology"/>
<organism evidence="7 8">
    <name type="scientific">Symbiobacterium thermophilum (strain DSM 24528 / JCM 14929 / IAM 14863 / T)</name>
    <dbReference type="NCBI Taxonomy" id="292459"/>
    <lineage>
        <taxon>Bacteria</taxon>
        <taxon>Bacillati</taxon>
        <taxon>Bacillota</taxon>
        <taxon>Clostridia</taxon>
        <taxon>Eubacteriales</taxon>
        <taxon>Symbiobacteriaceae</taxon>
        <taxon>Symbiobacterium</taxon>
    </lineage>
</organism>
<dbReference type="EMBL" id="AP006840">
    <property type="protein sequence ID" value="BAD40028.1"/>
    <property type="molecule type" value="Genomic_DNA"/>
</dbReference>
<dbReference type="GO" id="GO:0005886">
    <property type="term" value="C:plasma membrane"/>
    <property type="evidence" value="ECO:0007669"/>
    <property type="project" value="UniProtKB-SubCell"/>
</dbReference>
<evidence type="ECO:0000313" key="7">
    <source>
        <dbReference type="EMBL" id="BAD40028.1"/>
    </source>
</evidence>
<evidence type="ECO:0000256" key="3">
    <source>
        <dbReference type="ARBA" id="ARBA00022448"/>
    </source>
</evidence>
<evidence type="ECO:0000256" key="5">
    <source>
        <dbReference type="SAM" id="SignalP"/>
    </source>
</evidence>
<dbReference type="GO" id="GO:0015833">
    <property type="term" value="P:peptide transport"/>
    <property type="evidence" value="ECO:0007669"/>
    <property type="project" value="TreeGrafter"/>
</dbReference>
<name>Q67QL5_SYMTH</name>
<feature type="signal peptide" evidence="5">
    <location>
        <begin position="1"/>
        <end position="21"/>
    </location>
</feature>
<evidence type="ECO:0000259" key="6">
    <source>
        <dbReference type="Pfam" id="PF00496"/>
    </source>
</evidence>
<reference evidence="7 8" key="1">
    <citation type="journal article" date="2004" name="Nucleic Acids Res.">
        <title>Genome sequence of Symbiobacterium thermophilum, an uncultivable bacterium that depends on microbial commensalism.</title>
        <authorList>
            <person name="Ueda K."/>
            <person name="Yamashita A."/>
            <person name="Ishikawa J."/>
            <person name="Shimada M."/>
            <person name="Watsuji T."/>
            <person name="Morimura K."/>
            <person name="Ikeda H."/>
            <person name="Hattori M."/>
            <person name="Beppu T."/>
        </authorList>
    </citation>
    <scope>NUCLEOTIDE SEQUENCE [LARGE SCALE GENOMIC DNA]</scope>
    <source>
        <strain evidence="8">T / IAM 14863</strain>
    </source>
</reference>
<accession>Q67QL5</accession>
<dbReference type="Pfam" id="PF00496">
    <property type="entry name" value="SBP_bac_5"/>
    <property type="match status" value="1"/>
</dbReference>
<evidence type="ECO:0000313" key="8">
    <source>
        <dbReference type="Proteomes" id="UP000000417"/>
    </source>
</evidence>
<dbReference type="RefSeq" id="WP_011195175.1">
    <property type="nucleotide sequence ID" value="NC_006177.1"/>
</dbReference>
<dbReference type="PROSITE" id="PS51257">
    <property type="entry name" value="PROKAR_LIPOPROTEIN"/>
    <property type="match status" value="1"/>
</dbReference>